<keyword evidence="1" id="KW-0614">Plasmid</keyword>
<dbReference type="PANTHER" id="PTHR36455:SF1">
    <property type="entry name" value="BLR8292 PROTEIN"/>
    <property type="match status" value="1"/>
</dbReference>
<protein>
    <submittedName>
        <fullName evidence="1">IS66 family insertion sequence transposase protein</fullName>
    </submittedName>
</protein>
<name>A0AAN1BL86_RHIET</name>
<reference evidence="1 2" key="1">
    <citation type="submission" date="2017-04" db="EMBL/GenBank/DDBJ databases">
        <title>Complete genome sequences of Rhizobium genomic linages associated to common bean (phaseolus vulgaris).</title>
        <authorList>
            <person name="Santamaria R.I."/>
            <person name="Bustos P."/>
            <person name="Perez-Carrascal O."/>
            <person name="Martinez-Flores I."/>
            <person name="Juarez S."/>
            <person name="Lozano L."/>
            <person name="Miranda F."/>
            <person name="Vinuesa P."/>
            <person name="Martinez-Romero E."/>
            <person name="Cevallos M.A."/>
            <person name="Romero D."/>
            <person name="Davila G."/>
            <person name="Gonzalez V."/>
        </authorList>
    </citation>
    <scope>NUCLEOTIDE SEQUENCE [LARGE SCALE GENOMIC DNA]</scope>
    <source>
        <strain evidence="1 2">NXC12</strain>
        <plasmid evidence="2">pretnxc12d</plasmid>
    </source>
</reference>
<proteinExistence type="predicted"/>
<dbReference type="AlphaFoldDB" id="A0AAN1BL86"/>
<dbReference type="InterPro" id="IPR008878">
    <property type="entry name" value="Transposase_IS66_Orf2"/>
</dbReference>
<geneLocation type="plasmid" evidence="2">
    <name>pretnxc12d</name>
</geneLocation>
<gene>
    <name evidence="1" type="ORF">NXC12_PD00191</name>
</gene>
<sequence length="117" mass="13351">MIFPSHRVRIMVATKPVDFRKGHDGLAALVKNELHKDPFTGAVFVFRSRKADRLKLIYWDGSGLVMAYKRLEEHTFTWPGIKDGLMTLGHAQFEALFAGLDWRRVRAVETRAPAAIE</sequence>
<dbReference type="PANTHER" id="PTHR36455">
    <property type="match status" value="1"/>
</dbReference>
<dbReference type="EMBL" id="CP020910">
    <property type="protein sequence ID" value="ARQ13290.1"/>
    <property type="molecule type" value="Genomic_DNA"/>
</dbReference>
<accession>A0AAN1BL86</accession>
<organism evidence="1 2">
    <name type="scientific">Rhizobium etli</name>
    <dbReference type="NCBI Taxonomy" id="29449"/>
    <lineage>
        <taxon>Bacteria</taxon>
        <taxon>Pseudomonadati</taxon>
        <taxon>Pseudomonadota</taxon>
        <taxon>Alphaproteobacteria</taxon>
        <taxon>Hyphomicrobiales</taxon>
        <taxon>Rhizobiaceae</taxon>
        <taxon>Rhizobium/Agrobacterium group</taxon>
        <taxon>Rhizobium</taxon>
    </lineage>
</organism>
<evidence type="ECO:0000313" key="2">
    <source>
        <dbReference type="Proteomes" id="UP000194159"/>
    </source>
</evidence>
<evidence type="ECO:0000313" key="1">
    <source>
        <dbReference type="EMBL" id="ARQ13290.1"/>
    </source>
</evidence>
<dbReference type="Pfam" id="PF05717">
    <property type="entry name" value="TnpB_IS66"/>
    <property type="match status" value="1"/>
</dbReference>
<dbReference type="Proteomes" id="UP000194159">
    <property type="component" value="Plasmid pRetNXC12d"/>
</dbReference>
<dbReference type="RefSeq" id="WP_157700440.1">
    <property type="nucleotide sequence ID" value="NZ_CP020910.1"/>
</dbReference>
<dbReference type="NCBIfam" id="NF033819">
    <property type="entry name" value="IS66_TnpB"/>
    <property type="match status" value="1"/>
</dbReference>